<proteinExistence type="predicted"/>
<feature type="transmembrane region" description="Helical" evidence="1">
    <location>
        <begin position="141"/>
        <end position="159"/>
    </location>
</feature>
<feature type="transmembrane region" description="Helical" evidence="1">
    <location>
        <begin position="54"/>
        <end position="83"/>
    </location>
</feature>
<feature type="transmembrane region" description="Helical" evidence="1">
    <location>
        <begin position="171"/>
        <end position="198"/>
    </location>
</feature>
<name>A0A1H6F520_9GAMM</name>
<evidence type="ECO:0000256" key="1">
    <source>
        <dbReference type="SAM" id="Phobius"/>
    </source>
</evidence>
<keyword evidence="4" id="KW-1185">Reference proteome</keyword>
<dbReference type="EMBL" id="FMSV02000395">
    <property type="protein sequence ID" value="SEH05848.1"/>
    <property type="molecule type" value="Genomic_DNA"/>
</dbReference>
<feature type="transmembrane region" description="Helical" evidence="1">
    <location>
        <begin position="12"/>
        <end position="33"/>
    </location>
</feature>
<reference evidence="2 4" key="1">
    <citation type="submission" date="2016-10" db="EMBL/GenBank/DDBJ databases">
        <authorList>
            <person name="de Groot N.N."/>
        </authorList>
    </citation>
    <scope>NUCLEOTIDE SEQUENCE [LARGE SCALE GENOMIC DNA]</scope>
    <source>
        <strain evidence="2">MBHS1</strain>
    </source>
</reference>
<dbReference type="EMBL" id="FMSV02000010">
    <property type="protein sequence ID" value="SEH04186.1"/>
    <property type="molecule type" value="Genomic_DNA"/>
</dbReference>
<dbReference type="AlphaFoldDB" id="A0A1H6F520"/>
<feature type="transmembrane region" description="Helical" evidence="1">
    <location>
        <begin position="204"/>
        <end position="223"/>
    </location>
</feature>
<accession>A0A1H6F520</accession>
<sequence>MKLFILDYLHYFWLLLTAMAPYLLLALLLTGFIKVGLATSWRKKAGQYFSLDNALFHLAWVLISFGVFGMLFTLYCLFSVVLIKLLSRFFIPVLHNETVVVASKKPLSAIPIKVLNPQSEQNGIDRVRQITDYAFNVSLKSLARALLFSLVFGAAMLSLPPVEVAKVNAILVLHYVLLCLIAMMFSISAITAVVMAMVLSALGFSAGGIFIFLLTAISLNFGNKNMLFQHLKQALWWRHVLLVCMLGMVLAALFDGFMPDYPLLRYFHLEAQQNLGFIAQVCAVIVLYLSVKFLWNKKAKISAACNGI</sequence>
<organism evidence="2 4">
    <name type="scientific">Candidatus Venteria ishoeyi</name>
    <dbReference type="NCBI Taxonomy" id="1899563"/>
    <lineage>
        <taxon>Bacteria</taxon>
        <taxon>Pseudomonadati</taxon>
        <taxon>Pseudomonadota</taxon>
        <taxon>Gammaproteobacteria</taxon>
        <taxon>Thiotrichales</taxon>
        <taxon>Thiotrichaceae</taxon>
        <taxon>Venteria</taxon>
    </lineage>
</organism>
<protein>
    <submittedName>
        <fullName evidence="2">Uncharacterized protein</fullName>
    </submittedName>
</protein>
<keyword evidence="1" id="KW-1133">Transmembrane helix</keyword>
<gene>
    <name evidence="2" type="ORF">MBHS_00031</name>
    <name evidence="3" type="ORF">MBHS_01703</name>
</gene>
<keyword evidence="1" id="KW-0472">Membrane</keyword>
<feature type="transmembrane region" description="Helical" evidence="1">
    <location>
        <begin position="235"/>
        <end position="254"/>
    </location>
</feature>
<dbReference type="RefSeq" id="WP_103918290.1">
    <property type="nucleotide sequence ID" value="NZ_FMSV02000010.1"/>
</dbReference>
<feature type="transmembrane region" description="Helical" evidence="1">
    <location>
        <begin position="274"/>
        <end position="295"/>
    </location>
</feature>
<evidence type="ECO:0000313" key="4">
    <source>
        <dbReference type="Proteomes" id="UP000236724"/>
    </source>
</evidence>
<evidence type="ECO:0000313" key="2">
    <source>
        <dbReference type="EMBL" id="SEH04186.1"/>
    </source>
</evidence>
<dbReference type="Proteomes" id="UP000236724">
    <property type="component" value="Unassembled WGS sequence"/>
</dbReference>
<keyword evidence="1" id="KW-0812">Transmembrane</keyword>
<evidence type="ECO:0000313" key="3">
    <source>
        <dbReference type="EMBL" id="SEH05848.1"/>
    </source>
</evidence>